<sequence>MNLRPSGYEPDELPDCSTPRLKLRIIDTNQKYRLGIFCRVPSVGWQLSKSDFSKPQSLGIALRKSVFA</sequence>
<dbReference type="KEGG" id="doe:DENOEST_2668"/>
<dbReference type="EMBL" id="LR778301">
    <property type="protein sequence ID" value="CAB1369833.1"/>
    <property type="molecule type" value="Genomic_DNA"/>
</dbReference>
<accession>A0A6S6Y040</accession>
<organism evidence="1 2">
    <name type="scientific">Denitratisoma oestradiolicum</name>
    <dbReference type="NCBI Taxonomy" id="311182"/>
    <lineage>
        <taxon>Bacteria</taxon>
        <taxon>Pseudomonadati</taxon>
        <taxon>Pseudomonadota</taxon>
        <taxon>Betaproteobacteria</taxon>
        <taxon>Nitrosomonadales</taxon>
        <taxon>Sterolibacteriaceae</taxon>
        <taxon>Denitratisoma</taxon>
    </lineage>
</organism>
<reference evidence="1 2" key="1">
    <citation type="submission" date="2020-03" db="EMBL/GenBank/DDBJ databases">
        <authorList>
            <consortium name="Genoscope - CEA"/>
            <person name="William W."/>
        </authorList>
    </citation>
    <scope>NUCLEOTIDE SEQUENCE [LARGE SCALE GENOMIC DNA]</scope>
    <source>
        <strain evidence="2">DSM 16959</strain>
    </source>
</reference>
<protein>
    <submittedName>
        <fullName evidence="1">Uncharacterized protein</fullName>
    </submittedName>
</protein>
<keyword evidence="2" id="KW-1185">Reference proteome</keyword>
<dbReference type="AlphaFoldDB" id="A0A6S6Y040"/>
<evidence type="ECO:0000313" key="2">
    <source>
        <dbReference type="Proteomes" id="UP000515733"/>
    </source>
</evidence>
<proteinExistence type="predicted"/>
<gene>
    <name evidence="1" type="ORF">DENOEST_2668</name>
</gene>
<evidence type="ECO:0000313" key="1">
    <source>
        <dbReference type="EMBL" id="CAB1369833.1"/>
    </source>
</evidence>
<dbReference type="Proteomes" id="UP000515733">
    <property type="component" value="Chromosome"/>
</dbReference>
<name>A0A6S6Y040_9PROT</name>